<keyword evidence="1" id="KW-0732">Signal</keyword>
<evidence type="ECO:0000256" key="1">
    <source>
        <dbReference type="SAM" id="SignalP"/>
    </source>
</evidence>
<feature type="chain" id="PRO_5042034456" evidence="1">
    <location>
        <begin position="24"/>
        <end position="322"/>
    </location>
</feature>
<sequence>MGSSQKCLQLMMLVIFLIKYSASSPEEELFRAAKTLYVGAVRRISFDVKSLREVGADIVKTKTQHAQTYYLKGVLLENIEGIIQNYLLPFVEREMHFGEDNSKRKFENLNQRVNTFADLLKHDRELASVFGAGGRKRLMNKTVKSVLEDSEGFKKVMLDFEKPNLENHQHVLDLAKKLYIGALEYIHYQVTELEATYKEDYGSVKRSCDQAKKLLLALKDPIEKMKYQNGKNCEKFEEEHKKLMEELEAAEKVGLDKVPDRENISIKEGHQKGLAEKVAVEDGQDKDPISIKTALLKITNEVKLFHDAFLTFNSAKENGTKP</sequence>
<evidence type="ECO:0000313" key="2">
    <source>
        <dbReference type="EMBL" id="KAI1702455.1"/>
    </source>
</evidence>
<dbReference type="Proteomes" id="UP001201812">
    <property type="component" value="Unassembled WGS sequence"/>
</dbReference>
<dbReference type="AlphaFoldDB" id="A0AAD4MS63"/>
<keyword evidence="3" id="KW-1185">Reference proteome</keyword>
<name>A0AAD4MS63_9BILA</name>
<organism evidence="2 3">
    <name type="scientific">Ditylenchus destructor</name>
    <dbReference type="NCBI Taxonomy" id="166010"/>
    <lineage>
        <taxon>Eukaryota</taxon>
        <taxon>Metazoa</taxon>
        <taxon>Ecdysozoa</taxon>
        <taxon>Nematoda</taxon>
        <taxon>Chromadorea</taxon>
        <taxon>Rhabditida</taxon>
        <taxon>Tylenchina</taxon>
        <taxon>Tylenchomorpha</taxon>
        <taxon>Sphaerularioidea</taxon>
        <taxon>Anguinidae</taxon>
        <taxon>Anguininae</taxon>
        <taxon>Ditylenchus</taxon>
    </lineage>
</organism>
<dbReference type="EMBL" id="JAKKPZ010000098">
    <property type="protein sequence ID" value="KAI1702455.1"/>
    <property type="molecule type" value="Genomic_DNA"/>
</dbReference>
<accession>A0AAD4MS63</accession>
<reference evidence="2" key="1">
    <citation type="submission" date="2022-01" db="EMBL/GenBank/DDBJ databases">
        <title>Genome Sequence Resource for Two Populations of Ditylenchus destructor, the Migratory Endoparasitic Phytonematode.</title>
        <authorList>
            <person name="Zhang H."/>
            <person name="Lin R."/>
            <person name="Xie B."/>
        </authorList>
    </citation>
    <scope>NUCLEOTIDE SEQUENCE</scope>
    <source>
        <strain evidence="2">BazhouSP</strain>
    </source>
</reference>
<protein>
    <submittedName>
        <fullName evidence="2">Uncharacterized protein</fullName>
    </submittedName>
</protein>
<feature type="signal peptide" evidence="1">
    <location>
        <begin position="1"/>
        <end position="23"/>
    </location>
</feature>
<evidence type="ECO:0000313" key="3">
    <source>
        <dbReference type="Proteomes" id="UP001201812"/>
    </source>
</evidence>
<gene>
    <name evidence="2" type="ORF">DdX_15466</name>
</gene>
<comment type="caution">
    <text evidence="2">The sequence shown here is derived from an EMBL/GenBank/DDBJ whole genome shotgun (WGS) entry which is preliminary data.</text>
</comment>
<proteinExistence type="predicted"/>